<feature type="domain" description="Methyltransferase type 11" evidence="1">
    <location>
        <begin position="139"/>
        <end position="182"/>
    </location>
</feature>
<accession>I3S6K6</accession>
<sequence length="272" mass="31112">MQANLHPISASHVKPSIKIVSTLNENYQTNPQSSVGKIKRLVLTQEGRTKLNTYSDRDFYAYPRLVTHVDDGFISTLTNVYRERLRPDTEILDFMSSWISHLPNDVKYKRVVGHGLNAQELAKNPRLDYFFIKDLNKDQQLELESCSFDAVVCTVSVQYLQQPEKVFAEVFRVLKPGGVFIVSFSNRMFYEKAISSWREGTAYSRVQLVVQYFQSVEGFTEAEVVRKLPTTKGAQENKSPLGWIMGLFGLLSGSDPFYAVIAYRNFKPIQDD</sequence>
<dbReference type="CDD" id="cd02440">
    <property type="entry name" value="AdoMet_MTases"/>
    <property type="match status" value="1"/>
</dbReference>
<dbReference type="SUPFAM" id="SSF53335">
    <property type="entry name" value="S-adenosyl-L-methionine-dependent methyltransferases"/>
    <property type="match status" value="1"/>
</dbReference>
<dbReference type="GO" id="GO:0008757">
    <property type="term" value="F:S-adenosylmethionine-dependent methyltransferase activity"/>
    <property type="evidence" value="ECO:0007669"/>
    <property type="project" value="InterPro"/>
</dbReference>
<dbReference type="EMBL" id="BT136103">
    <property type="protein sequence ID" value="AFK35898.1"/>
    <property type="molecule type" value="mRNA"/>
</dbReference>
<dbReference type="Pfam" id="PF08241">
    <property type="entry name" value="Methyltransf_11"/>
    <property type="match status" value="1"/>
</dbReference>
<dbReference type="PANTHER" id="PTHR43036">
    <property type="entry name" value="OSJNBB0011N17.9 PROTEIN"/>
    <property type="match status" value="1"/>
</dbReference>
<reference evidence="2" key="1">
    <citation type="submission" date="2012-05" db="EMBL/GenBank/DDBJ databases">
        <authorList>
            <person name="Krishnakumar V."/>
            <person name="Cheung F."/>
            <person name="Xiao Y."/>
            <person name="Chan A."/>
            <person name="Moskal W.A."/>
            <person name="Town C.D."/>
        </authorList>
    </citation>
    <scope>NUCLEOTIDE SEQUENCE</scope>
</reference>
<dbReference type="AlphaFoldDB" id="I3S6K6"/>
<dbReference type="Gene3D" id="3.40.50.150">
    <property type="entry name" value="Vaccinia Virus protein VP39"/>
    <property type="match status" value="1"/>
</dbReference>
<dbReference type="InterPro" id="IPR013216">
    <property type="entry name" value="Methyltransf_11"/>
</dbReference>
<protein>
    <recommendedName>
        <fullName evidence="1">Methyltransferase type 11 domain-containing protein</fullName>
    </recommendedName>
</protein>
<evidence type="ECO:0000313" key="2">
    <source>
        <dbReference type="EMBL" id="AFK35898.1"/>
    </source>
</evidence>
<name>I3S6K6_LOTJA</name>
<organism evidence="2">
    <name type="scientific">Lotus japonicus</name>
    <name type="common">Lotus corniculatus var. japonicus</name>
    <dbReference type="NCBI Taxonomy" id="34305"/>
    <lineage>
        <taxon>Eukaryota</taxon>
        <taxon>Viridiplantae</taxon>
        <taxon>Streptophyta</taxon>
        <taxon>Embryophyta</taxon>
        <taxon>Tracheophyta</taxon>
        <taxon>Spermatophyta</taxon>
        <taxon>Magnoliopsida</taxon>
        <taxon>eudicotyledons</taxon>
        <taxon>Gunneridae</taxon>
        <taxon>Pentapetalae</taxon>
        <taxon>rosids</taxon>
        <taxon>fabids</taxon>
        <taxon>Fabales</taxon>
        <taxon>Fabaceae</taxon>
        <taxon>Papilionoideae</taxon>
        <taxon>50 kb inversion clade</taxon>
        <taxon>NPAAA clade</taxon>
        <taxon>Hologalegina</taxon>
        <taxon>robinioid clade</taxon>
        <taxon>Loteae</taxon>
        <taxon>Lotus</taxon>
    </lineage>
</organism>
<evidence type="ECO:0000259" key="1">
    <source>
        <dbReference type="Pfam" id="PF08241"/>
    </source>
</evidence>
<dbReference type="PANTHER" id="PTHR43036:SF2">
    <property type="entry name" value="OS04G0481300 PROTEIN"/>
    <property type="match status" value="1"/>
</dbReference>
<proteinExistence type="evidence at transcript level"/>
<dbReference type="InterPro" id="IPR029063">
    <property type="entry name" value="SAM-dependent_MTases_sf"/>
</dbReference>